<proteinExistence type="predicted"/>
<gene>
    <name evidence="3" type="ORF">NCTC11212_03494</name>
    <name evidence="2" type="ORF">SAMN05421800_14019</name>
</gene>
<dbReference type="EMBL" id="FUZE01000040">
    <property type="protein sequence ID" value="SKC12584.1"/>
    <property type="molecule type" value="Genomic_DNA"/>
</dbReference>
<keyword evidence="1" id="KW-1133">Transmembrane helix</keyword>
<reference evidence="2 4" key="1">
    <citation type="submission" date="2017-02" db="EMBL/GenBank/DDBJ databases">
        <authorList>
            <person name="Varghese N."/>
            <person name="Submissions S."/>
        </authorList>
    </citation>
    <scope>NUCLEOTIDE SEQUENCE [LARGE SCALE GENOMIC DNA]</scope>
    <source>
        <strain evidence="2 4">DSM 16775</strain>
    </source>
</reference>
<accession>A0AAX2IQW9</accession>
<evidence type="ECO:0000313" key="2">
    <source>
        <dbReference type="EMBL" id="SKC12584.1"/>
    </source>
</evidence>
<comment type="caution">
    <text evidence="3">The sequence shown here is derived from an EMBL/GenBank/DDBJ whole genome shotgun (WGS) entry which is preliminary data.</text>
</comment>
<keyword evidence="1" id="KW-0812">Transmembrane</keyword>
<protein>
    <submittedName>
        <fullName evidence="3">Uncharacterized protein</fullName>
    </submittedName>
</protein>
<evidence type="ECO:0000313" key="3">
    <source>
        <dbReference type="EMBL" id="SQA91857.1"/>
    </source>
</evidence>
<sequence length="72" mass="8463">MIKKYFYVIFPIVLIIVYFFFVGFQIFKESYINKEVITGELIKQTFTNSIVYAAITALGSLFLFYKGKKKNN</sequence>
<keyword evidence="1" id="KW-0472">Membrane</keyword>
<name>A0AAX2IQW9_9FLAO</name>
<feature type="transmembrane region" description="Helical" evidence="1">
    <location>
        <begin position="5"/>
        <end position="26"/>
    </location>
</feature>
<evidence type="ECO:0000313" key="5">
    <source>
        <dbReference type="Proteomes" id="UP000251937"/>
    </source>
</evidence>
<organism evidence="3 5">
    <name type="scientific">Chryseobacterium balustinum</name>
    <dbReference type="NCBI Taxonomy" id="246"/>
    <lineage>
        <taxon>Bacteria</taxon>
        <taxon>Pseudomonadati</taxon>
        <taxon>Bacteroidota</taxon>
        <taxon>Flavobacteriia</taxon>
        <taxon>Flavobacteriales</taxon>
        <taxon>Weeksellaceae</taxon>
        <taxon>Chryseobacterium group</taxon>
        <taxon>Chryseobacterium</taxon>
    </lineage>
</organism>
<dbReference type="KEGG" id="cbp:EB354_05285"/>
<dbReference type="Proteomes" id="UP000190669">
    <property type="component" value="Unassembled WGS sequence"/>
</dbReference>
<dbReference type="Proteomes" id="UP000251937">
    <property type="component" value="Unassembled WGS sequence"/>
</dbReference>
<evidence type="ECO:0000313" key="4">
    <source>
        <dbReference type="Proteomes" id="UP000190669"/>
    </source>
</evidence>
<evidence type="ECO:0000256" key="1">
    <source>
        <dbReference type="SAM" id="Phobius"/>
    </source>
</evidence>
<keyword evidence="4" id="KW-1185">Reference proteome</keyword>
<feature type="transmembrane region" description="Helical" evidence="1">
    <location>
        <begin position="46"/>
        <end position="65"/>
    </location>
</feature>
<reference evidence="3 5" key="2">
    <citation type="submission" date="2018-06" db="EMBL/GenBank/DDBJ databases">
        <authorList>
            <consortium name="Pathogen Informatics"/>
            <person name="Doyle S."/>
        </authorList>
    </citation>
    <scope>NUCLEOTIDE SEQUENCE [LARGE SCALE GENOMIC DNA]</scope>
    <source>
        <strain evidence="3 5">NCTC11212</strain>
    </source>
</reference>
<dbReference type="AlphaFoldDB" id="A0AAX2IQW9"/>
<dbReference type="EMBL" id="UAVR01000017">
    <property type="protein sequence ID" value="SQA91857.1"/>
    <property type="molecule type" value="Genomic_DNA"/>
</dbReference>